<name>A0A4Y3R598_STRCI</name>
<dbReference type="Pfam" id="PF00389">
    <property type="entry name" value="2-Hacid_dh"/>
    <property type="match status" value="1"/>
</dbReference>
<dbReference type="InterPro" id="IPR036291">
    <property type="entry name" value="NAD(P)-bd_dom_sf"/>
</dbReference>
<protein>
    <submittedName>
        <fullName evidence="8">2-hydroxyacid dehydrogenase</fullName>
    </submittedName>
</protein>
<keyword evidence="4" id="KW-0520">NAD</keyword>
<evidence type="ECO:0000313" key="8">
    <source>
        <dbReference type="EMBL" id="GEB52752.1"/>
    </source>
</evidence>
<evidence type="ECO:0000256" key="2">
    <source>
        <dbReference type="ARBA" id="ARBA00022605"/>
    </source>
</evidence>
<gene>
    <name evidence="8" type="primary">serA</name>
    <name evidence="8" type="ORF">SCA03_53030</name>
</gene>
<dbReference type="InterPro" id="IPR006139">
    <property type="entry name" value="D-isomer_2_OHA_DH_cat_dom"/>
</dbReference>
<proteinExistence type="inferred from homology"/>
<feature type="domain" description="D-isomer specific 2-hydroxyacid dehydrogenase NAD-binding" evidence="7">
    <location>
        <begin position="117"/>
        <end position="289"/>
    </location>
</feature>
<dbReference type="GO" id="GO:0051287">
    <property type="term" value="F:NAD binding"/>
    <property type="evidence" value="ECO:0007669"/>
    <property type="project" value="InterPro"/>
</dbReference>
<sequence length="321" mass="33764">MPEIRHVAILDDYQEVAHRYADWSALPDGARTTVFTEPFGGADDVVAALEPFDVVVAMRERTAFPAEVLGRLPRLRLLVTTGPANAAIDVAAAQERGIVVSGTRGAGLASTAELTWGLIHALARSVPAEDSGVRAGGWQHTVGRELEGARLGVIGLGNVGARVARVGLAFGMDVVAWSARLDPGHARDLGVTPVGRRELLTTSDVVTVHLKLSERTTGLLGRAELGLMRPDALLVNTSRGPVVDEEALLDALHAGTIGGAGLDVYSTEPLPADSPWRNAPRTVLTPHLGYVTAGAYGVFYSDALEDIRAYAAGAPVRVITP</sequence>
<dbReference type="Gene3D" id="3.40.50.720">
    <property type="entry name" value="NAD(P)-binding Rossmann-like Domain"/>
    <property type="match status" value="2"/>
</dbReference>
<dbReference type="FunFam" id="3.40.50.720:FF:000203">
    <property type="entry name" value="D-3-phosphoglycerate dehydrogenase (SerA)"/>
    <property type="match status" value="1"/>
</dbReference>
<keyword evidence="2" id="KW-0028">Amino-acid biosynthesis</keyword>
<evidence type="ECO:0000256" key="4">
    <source>
        <dbReference type="ARBA" id="ARBA00023027"/>
    </source>
</evidence>
<dbReference type="PANTHER" id="PTHR42789">
    <property type="entry name" value="D-ISOMER SPECIFIC 2-HYDROXYACID DEHYDROGENASE FAMILY PROTEIN (AFU_ORTHOLOGUE AFUA_6G10090)"/>
    <property type="match status" value="1"/>
</dbReference>
<dbReference type="SUPFAM" id="SSF52283">
    <property type="entry name" value="Formate/glycerate dehydrogenase catalytic domain-like"/>
    <property type="match status" value="1"/>
</dbReference>
<dbReference type="PROSITE" id="PS00065">
    <property type="entry name" value="D_2_HYDROXYACID_DH_1"/>
    <property type="match status" value="1"/>
</dbReference>
<evidence type="ECO:0000256" key="3">
    <source>
        <dbReference type="ARBA" id="ARBA00023002"/>
    </source>
</evidence>
<dbReference type="InterPro" id="IPR029753">
    <property type="entry name" value="D-isomer_DH_CS"/>
</dbReference>
<dbReference type="InterPro" id="IPR029752">
    <property type="entry name" value="D-isomer_DH_CS1"/>
</dbReference>
<dbReference type="GO" id="GO:0016616">
    <property type="term" value="F:oxidoreductase activity, acting on the CH-OH group of donors, NAD or NADP as acceptor"/>
    <property type="evidence" value="ECO:0007669"/>
    <property type="project" value="InterPro"/>
</dbReference>
<organism evidence="8 9">
    <name type="scientific">Streptomyces cacaoi</name>
    <dbReference type="NCBI Taxonomy" id="1898"/>
    <lineage>
        <taxon>Bacteria</taxon>
        <taxon>Bacillati</taxon>
        <taxon>Actinomycetota</taxon>
        <taxon>Actinomycetes</taxon>
        <taxon>Kitasatosporales</taxon>
        <taxon>Streptomycetaceae</taxon>
        <taxon>Streptomyces</taxon>
    </lineage>
</organism>
<feature type="domain" description="D-isomer specific 2-hydroxyacid dehydrogenase catalytic" evidence="6">
    <location>
        <begin position="37"/>
        <end position="316"/>
    </location>
</feature>
<dbReference type="EMBL" id="BJMM01000036">
    <property type="protein sequence ID" value="GEB52752.1"/>
    <property type="molecule type" value="Genomic_DNA"/>
</dbReference>
<dbReference type="InterPro" id="IPR050857">
    <property type="entry name" value="D-2-hydroxyacid_DH"/>
</dbReference>
<evidence type="ECO:0000313" key="9">
    <source>
        <dbReference type="Proteomes" id="UP000319210"/>
    </source>
</evidence>
<dbReference type="GO" id="GO:0008652">
    <property type="term" value="P:amino acid biosynthetic process"/>
    <property type="evidence" value="ECO:0007669"/>
    <property type="project" value="UniProtKB-KW"/>
</dbReference>
<dbReference type="RefSeq" id="WP_230988920.1">
    <property type="nucleotide sequence ID" value="NZ_BJMM01000036.1"/>
</dbReference>
<comment type="similarity">
    <text evidence="1 5">Belongs to the D-isomer specific 2-hydroxyacid dehydrogenase family.</text>
</comment>
<dbReference type="SUPFAM" id="SSF51735">
    <property type="entry name" value="NAD(P)-binding Rossmann-fold domains"/>
    <property type="match status" value="1"/>
</dbReference>
<evidence type="ECO:0000256" key="1">
    <source>
        <dbReference type="ARBA" id="ARBA00005854"/>
    </source>
</evidence>
<dbReference type="Proteomes" id="UP000319210">
    <property type="component" value="Unassembled WGS sequence"/>
</dbReference>
<comment type="caution">
    <text evidence="8">The sequence shown here is derived from an EMBL/GenBank/DDBJ whole genome shotgun (WGS) entry which is preliminary data.</text>
</comment>
<evidence type="ECO:0000256" key="5">
    <source>
        <dbReference type="RuleBase" id="RU003719"/>
    </source>
</evidence>
<dbReference type="Pfam" id="PF02826">
    <property type="entry name" value="2-Hacid_dh_C"/>
    <property type="match status" value="1"/>
</dbReference>
<keyword evidence="3 5" id="KW-0560">Oxidoreductase</keyword>
<reference evidence="8 9" key="1">
    <citation type="submission" date="2019-06" db="EMBL/GenBank/DDBJ databases">
        <title>Whole genome shotgun sequence of Streptomyces cacaoi subsp. cacaoi NBRC 12748.</title>
        <authorList>
            <person name="Hosoyama A."/>
            <person name="Uohara A."/>
            <person name="Ohji S."/>
            <person name="Ichikawa N."/>
        </authorList>
    </citation>
    <scope>NUCLEOTIDE SEQUENCE [LARGE SCALE GENOMIC DNA]</scope>
    <source>
        <strain evidence="8 9">NBRC 12748</strain>
    </source>
</reference>
<dbReference type="PANTHER" id="PTHR42789:SF1">
    <property type="entry name" value="D-ISOMER SPECIFIC 2-HYDROXYACID DEHYDROGENASE FAMILY PROTEIN (AFU_ORTHOLOGUE AFUA_6G10090)"/>
    <property type="match status" value="1"/>
</dbReference>
<accession>A0A4Y3R598</accession>
<dbReference type="AlphaFoldDB" id="A0A4Y3R598"/>
<evidence type="ECO:0000259" key="6">
    <source>
        <dbReference type="Pfam" id="PF00389"/>
    </source>
</evidence>
<dbReference type="PROSITE" id="PS00671">
    <property type="entry name" value="D_2_HYDROXYACID_DH_3"/>
    <property type="match status" value="1"/>
</dbReference>
<evidence type="ECO:0000259" key="7">
    <source>
        <dbReference type="Pfam" id="PF02826"/>
    </source>
</evidence>
<dbReference type="InterPro" id="IPR006140">
    <property type="entry name" value="D-isomer_DH_NAD-bd"/>
</dbReference>
<dbReference type="CDD" id="cd12169">
    <property type="entry name" value="PGDH_like_1"/>
    <property type="match status" value="1"/>
</dbReference>
<keyword evidence="9" id="KW-1185">Reference proteome</keyword>